<keyword evidence="2" id="KW-1185">Reference proteome</keyword>
<evidence type="ECO:0000313" key="1">
    <source>
        <dbReference type="EMBL" id="VDP65512.1"/>
    </source>
</evidence>
<dbReference type="AlphaFoldDB" id="A0A3P8ENB3"/>
<reference evidence="1 2" key="1">
    <citation type="submission" date="2018-11" db="EMBL/GenBank/DDBJ databases">
        <authorList>
            <consortium name="Pathogen Informatics"/>
        </authorList>
    </citation>
    <scope>NUCLEOTIDE SEQUENCE [LARGE SCALE GENOMIC DNA]</scope>
    <source>
        <strain>Denwood</strain>
        <strain evidence="2">Zambia</strain>
    </source>
</reference>
<dbReference type="Proteomes" id="UP000269396">
    <property type="component" value="Unassembled WGS sequence"/>
</dbReference>
<sequence length="36" mass="4007">MESEGGGLNVDDDLPAGMRKEIDVLIKENMELVEMK</sequence>
<proteinExistence type="predicted"/>
<gene>
    <name evidence="1" type="ORF">SMTD_LOCUS14307</name>
</gene>
<dbReference type="EMBL" id="UZAL01034496">
    <property type="protein sequence ID" value="VDP65512.1"/>
    <property type="molecule type" value="Genomic_DNA"/>
</dbReference>
<organism evidence="1 2">
    <name type="scientific">Schistosoma mattheei</name>
    <dbReference type="NCBI Taxonomy" id="31246"/>
    <lineage>
        <taxon>Eukaryota</taxon>
        <taxon>Metazoa</taxon>
        <taxon>Spiralia</taxon>
        <taxon>Lophotrochozoa</taxon>
        <taxon>Platyhelminthes</taxon>
        <taxon>Trematoda</taxon>
        <taxon>Digenea</taxon>
        <taxon>Strigeidida</taxon>
        <taxon>Schistosomatoidea</taxon>
        <taxon>Schistosomatidae</taxon>
        <taxon>Schistosoma</taxon>
    </lineage>
</organism>
<evidence type="ECO:0000313" key="2">
    <source>
        <dbReference type="Proteomes" id="UP000269396"/>
    </source>
</evidence>
<accession>A0A3P8ENB3</accession>
<name>A0A3P8ENB3_9TREM</name>
<protein>
    <submittedName>
        <fullName evidence="1">Uncharacterized protein</fullName>
    </submittedName>
</protein>